<name>A0ABT6F9X2_9BACT</name>
<gene>
    <name evidence="2" type="ORF">PZE19_10640</name>
</gene>
<dbReference type="Proteomes" id="UP001216907">
    <property type="component" value="Unassembled WGS sequence"/>
</dbReference>
<evidence type="ECO:0000256" key="1">
    <source>
        <dbReference type="SAM" id="SignalP"/>
    </source>
</evidence>
<dbReference type="EMBL" id="JARRAG010000002">
    <property type="protein sequence ID" value="MDG3004234.1"/>
    <property type="molecule type" value="Genomic_DNA"/>
</dbReference>
<organism evidence="2 3">
    <name type="scientific">Paludisphaera mucosa</name>
    <dbReference type="NCBI Taxonomy" id="3030827"/>
    <lineage>
        <taxon>Bacteria</taxon>
        <taxon>Pseudomonadati</taxon>
        <taxon>Planctomycetota</taxon>
        <taxon>Planctomycetia</taxon>
        <taxon>Isosphaerales</taxon>
        <taxon>Isosphaeraceae</taxon>
        <taxon>Paludisphaera</taxon>
    </lineage>
</organism>
<keyword evidence="3" id="KW-1185">Reference proteome</keyword>
<feature type="signal peptide" evidence="1">
    <location>
        <begin position="1"/>
        <end position="26"/>
    </location>
</feature>
<feature type="chain" id="PRO_5045411812" evidence="1">
    <location>
        <begin position="27"/>
        <end position="128"/>
    </location>
</feature>
<proteinExistence type="predicted"/>
<dbReference type="RefSeq" id="WP_277860595.1">
    <property type="nucleotide sequence ID" value="NZ_JARRAG010000002.1"/>
</dbReference>
<comment type="caution">
    <text evidence="2">The sequence shown here is derived from an EMBL/GenBank/DDBJ whole genome shotgun (WGS) entry which is preliminary data.</text>
</comment>
<sequence length="128" mass="12943">MMKRHLMGLALGALVGSFVLGGSAQACHKKKACAAPTPVCAAPVVETCAPAPVVETCAPAPKKHCFKLPTMKLPKLGCGGFKLHGHKAAPATCAPAAEVAYSAPVYEAAPVYAAPQQILAAPQATGQN</sequence>
<dbReference type="PROSITE" id="PS51257">
    <property type="entry name" value="PROKAR_LIPOPROTEIN"/>
    <property type="match status" value="1"/>
</dbReference>
<evidence type="ECO:0000313" key="3">
    <source>
        <dbReference type="Proteomes" id="UP001216907"/>
    </source>
</evidence>
<protein>
    <submittedName>
        <fullName evidence="2">Uncharacterized protein</fullName>
    </submittedName>
</protein>
<evidence type="ECO:0000313" key="2">
    <source>
        <dbReference type="EMBL" id="MDG3004234.1"/>
    </source>
</evidence>
<accession>A0ABT6F9X2</accession>
<reference evidence="2 3" key="1">
    <citation type="submission" date="2023-03" db="EMBL/GenBank/DDBJ databases">
        <title>Paludisphaera mucosa sp. nov. a novel planctomycete from northern fen.</title>
        <authorList>
            <person name="Ivanova A."/>
        </authorList>
    </citation>
    <scope>NUCLEOTIDE SEQUENCE [LARGE SCALE GENOMIC DNA]</scope>
    <source>
        <strain evidence="2 3">Pla2</strain>
    </source>
</reference>
<keyword evidence="1" id="KW-0732">Signal</keyword>